<sequence>MAMKSIMVHTGSDPGFDGRLQVALDLARRFNGHLSLILPRPPQDYVAFDMFGGAHFISEAFDAAEKERAKMQARVDEHLKVEGLPWDWQIFDGTIVDALVNAARLGDILVMSLDDTAARAGGQGRALVSDVVTASRTPILAVPLACKSLAFNRAMVAYDGGFEAANAVRAARPLLAATDVVRITEVEAAPEEFPVTDVAAYLSRHGVNAELAVAAKGDVSVEERLLAEARAWHPDYLVMGAYGHGRWREAVFGGVTRFLLAEIGVPVLLAH</sequence>
<dbReference type="EMBL" id="VKKU01000002">
    <property type="protein sequence ID" value="TSB02181.1"/>
    <property type="molecule type" value="Genomic_DNA"/>
</dbReference>
<evidence type="ECO:0000313" key="3">
    <source>
        <dbReference type="EMBL" id="TSB02181.1"/>
    </source>
</evidence>
<comment type="similarity">
    <text evidence="1">Belongs to the universal stress protein A family.</text>
</comment>
<accession>A0A553WBW4</accession>
<dbReference type="Pfam" id="PF00582">
    <property type="entry name" value="Usp"/>
    <property type="match status" value="1"/>
</dbReference>
<dbReference type="PANTHER" id="PTHR46268">
    <property type="entry name" value="STRESS RESPONSE PROTEIN NHAX"/>
    <property type="match status" value="1"/>
</dbReference>
<feature type="domain" description="UspA" evidence="2">
    <location>
        <begin position="151"/>
        <end position="270"/>
    </location>
</feature>
<protein>
    <submittedName>
        <fullName evidence="3">Universal stress protein</fullName>
    </submittedName>
</protein>
<dbReference type="SUPFAM" id="SSF52402">
    <property type="entry name" value="Adenine nucleotide alpha hydrolases-like"/>
    <property type="match status" value="2"/>
</dbReference>
<dbReference type="CDD" id="cd00293">
    <property type="entry name" value="USP-like"/>
    <property type="match status" value="1"/>
</dbReference>
<reference evidence="3 4" key="1">
    <citation type="submission" date="2019-07" db="EMBL/GenBank/DDBJ databases">
        <authorList>
            <person name="Park M."/>
        </authorList>
    </citation>
    <scope>NUCLEOTIDE SEQUENCE [LARGE SCALE GENOMIC DNA]</scope>
    <source>
        <strain evidence="3 4">KCTC32445</strain>
    </source>
</reference>
<dbReference type="OrthoDB" id="9804721at2"/>
<comment type="caution">
    <text evidence="3">The sequence shown here is derived from an EMBL/GenBank/DDBJ whole genome shotgun (WGS) entry which is preliminary data.</text>
</comment>
<evidence type="ECO:0000313" key="4">
    <source>
        <dbReference type="Proteomes" id="UP000320160"/>
    </source>
</evidence>
<evidence type="ECO:0000259" key="2">
    <source>
        <dbReference type="Pfam" id="PF00582"/>
    </source>
</evidence>
<dbReference type="Proteomes" id="UP000320160">
    <property type="component" value="Unassembled WGS sequence"/>
</dbReference>
<dbReference type="AlphaFoldDB" id="A0A553WBW4"/>
<dbReference type="PANTHER" id="PTHR46268:SF15">
    <property type="entry name" value="UNIVERSAL STRESS PROTEIN HP_0031"/>
    <property type="match status" value="1"/>
</dbReference>
<organism evidence="3 4">
    <name type="scientific">Sphingorhabdus contaminans</name>
    <dbReference type="NCBI Taxonomy" id="1343899"/>
    <lineage>
        <taxon>Bacteria</taxon>
        <taxon>Pseudomonadati</taxon>
        <taxon>Pseudomonadota</taxon>
        <taxon>Alphaproteobacteria</taxon>
        <taxon>Sphingomonadales</taxon>
        <taxon>Sphingomonadaceae</taxon>
        <taxon>Sphingorhabdus</taxon>
    </lineage>
</organism>
<keyword evidence="4" id="KW-1185">Reference proteome</keyword>
<proteinExistence type="inferred from homology"/>
<name>A0A553WBW4_9SPHN</name>
<gene>
    <name evidence="3" type="ORF">FOM92_13765</name>
</gene>
<evidence type="ECO:0000256" key="1">
    <source>
        <dbReference type="ARBA" id="ARBA00008791"/>
    </source>
</evidence>
<dbReference type="Gene3D" id="3.40.50.12370">
    <property type="match status" value="1"/>
</dbReference>
<dbReference type="InterPro" id="IPR006016">
    <property type="entry name" value="UspA"/>
</dbReference>